<evidence type="ECO:0000256" key="2">
    <source>
        <dbReference type="SAM" id="Phobius"/>
    </source>
</evidence>
<accession>J8EQB8</accession>
<feature type="coiled-coil region" evidence="1">
    <location>
        <begin position="4"/>
        <end position="38"/>
    </location>
</feature>
<keyword evidence="2" id="KW-0472">Membrane</keyword>
<dbReference type="PATRIC" id="fig|1053219.3.peg.5733"/>
<feature type="transmembrane region" description="Helical" evidence="2">
    <location>
        <begin position="45"/>
        <end position="65"/>
    </location>
</feature>
<organism evidence="3 4">
    <name type="scientific">Bacillus cereus MC67</name>
    <dbReference type="NCBI Taxonomy" id="1053219"/>
    <lineage>
        <taxon>Bacteria</taxon>
        <taxon>Bacillati</taxon>
        <taxon>Bacillota</taxon>
        <taxon>Bacilli</taxon>
        <taxon>Bacillales</taxon>
        <taxon>Bacillaceae</taxon>
        <taxon>Bacillus</taxon>
        <taxon>Bacillus cereus group</taxon>
    </lineage>
</organism>
<reference evidence="3 4" key="1">
    <citation type="submission" date="2012-04" db="EMBL/GenBank/DDBJ databases">
        <title>The Genome Sequence of Bacillus cereus MC67.</title>
        <authorList>
            <consortium name="The Broad Institute Genome Sequencing Platform"/>
            <consortium name="The Broad Institute Genome Sequencing Center for Infectious Disease"/>
            <person name="Feldgarden M."/>
            <person name="Van der Auwera G.A."/>
            <person name="Mahillon J."/>
            <person name="Duprez V."/>
            <person name="Timmery S."/>
            <person name="Mattelet C."/>
            <person name="Dierick K."/>
            <person name="Sun M."/>
            <person name="Yu Z."/>
            <person name="Zhu L."/>
            <person name="Hu X."/>
            <person name="Shank E.B."/>
            <person name="Swiecicka I."/>
            <person name="Hansen B.M."/>
            <person name="Andrup L."/>
            <person name="Young S.K."/>
            <person name="Zeng Q."/>
            <person name="Gargeya S."/>
            <person name="Fitzgerald M."/>
            <person name="Haas B."/>
            <person name="Abouelleil A."/>
            <person name="Alvarado L."/>
            <person name="Arachchi H.M."/>
            <person name="Berlin A."/>
            <person name="Chapman S.B."/>
            <person name="Goldberg J."/>
            <person name="Griggs A."/>
            <person name="Gujja S."/>
            <person name="Hansen M."/>
            <person name="Howarth C."/>
            <person name="Imamovic A."/>
            <person name="Larimer J."/>
            <person name="McCowen C."/>
            <person name="Montmayeur A."/>
            <person name="Murphy C."/>
            <person name="Neiman D."/>
            <person name="Pearson M."/>
            <person name="Priest M."/>
            <person name="Roberts A."/>
            <person name="Saif S."/>
            <person name="Shea T."/>
            <person name="Sisk P."/>
            <person name="Sykes S."/>
            <person name="Wortman J."/>
            <person name="Nusbaum C."/>
            <person name="Birren B."/>
        </authorList>
    </citation>
    <scope>NUCLEOTIDE SEQUENCE [LARGE SCALE GENOMIC DNA]</scope>
    <source>
        <strain evidence="3 4">MC67</strain>
    </source>
</reference>
<comment type="caution">
    <text evidence="3">The sequence shown here is derived from an EMBL/GenBank/DDBJ whole genome shotgun (WGS) entry which is preliminary data.</text>
</comment>
<dbReference type="Proteomes" id="UP000006997">
    <property type="component" value="Unassembled WGS sequence"/>
</dbReference>
<proteinExistence type="predicted"/>
<evidence type="ECO:0000313" key="4">
    <source>
        <dbReference type="Proteomes" id="UP000006997"/>
    </source>
</evidence>
<keyword evidence="1" id="KW-0175">Coiled coil</keyword>
<sequence length="66" mass="7665">MNGENKLEQEIEGLKQSLEQLTVEVQQLKDEHKQPKKEYKFKLKIAEEIGGAIFIILVIIALLLFR</sequence>
<keyword evidence="2" id="KW-0812">Transmembrane</keyword>
<keyword evidence="2" id="KW-1133">Transmembrane helix</keyword>
<dbReference type="EMBL" id="AHEN01000062">
    <property type="protein sequence ID" value="EJQ90874.1"/>
    <property type="molecule type" value="Genomic_DNA"/>
</dbReference>
<evidence type="ECO:0000256" key="1">
    <source>
        <dbReference type="SAM" id="Coils"/>
    </source>
</evidence>
<dbReference type="AlphaFoldDB" id="J8EQB8"/>
<dbReference type="RefSeq" id="WP_002162305.1">
    <property type="nucleotide sequence ID" value="NZ_JH792116.1"/>
</dbReference>
<name>J8EQB8_BACCE</name>
<evidence type="ECO:0000313" key="3">
    <source>
        <dbReference type="EMBL" id="EJQ90874.1"/>
    </source>
</evidence>
<protein>
    <submittedName>
        <fullName evidence="3">Uncharacterized protein</fullName>
    </submittedName>
</protein>
<gene>
    <name evidence="3" type="ORF">II3_05606</name>
</gene>
<dbReference type="HOGENOM" id="CLU_2821884_0_0_9"/>